<evidence type="ECO:0000256" key="5">
    <source>
        <dbReference type="ARBA" id="ARBA00022967"/>
    </source>
</evidence>
<evidence type="ECO:0000256" key="7">
    <source>
        <dbReference type="ARBA" id="ARBA00023027"/>
    </source>
</evidence>
<evidence type="ECO:0000256" key="2">
    <source>
        <dbReference type="ARBA" id="ARBA00010519"/>
    </source>
</evidence>
<evidence type="ECO:0000256" key="11">
    <source>
        <dbReference type="SAM" id="Phobius"/>
    </source>
</evidence>
<evidence type="ECO:0000256" key="8">
    <source>
        <dbReference type="ARBA" id="ARBA00023136"/>
    </source>
</evidence>
<keyword evidence="12" id="KW-0496">Mitochondrion</keyword>
<dbReference type="Pfam" id="PF00420">
    <property type="entry name" value="Oxidored_q2"/>
    <property type="match status" value="1"/>
</dbReference>
<comment type="similarity">
    <text evidence="2">Belongs to the complex I subunit 4L family.</text>
</comment>
<keyword evidence="6 11" id="KW-1133">Transmembrane helix</keyword>
<dbReference type="Gene3D" id="1.10.287.3510">
    <property type="match status" value="1"/>
</dbReference>
<evidence type="ECO:0000256" key="4">
    <source>
        <dbReference type="ARBA" id="ARBA00022692"/>
    </source>
</evidence>
<protein>
    <recommendedName>
        <fullName evidence="3">NADH-ubiquinone oxidoreductase chain 4L</fullName>
    </recommendedName>
    <alternativeName>
        <fullName evidence="9">NADH dehydrogenase subunit 4L</fullName>
    </alternativeName>
</protein>
<proteinExistence type="inferred from homology"/>
<dbReference type="InterPro" id="IPR039428">
    <property type="entry name" value="NUOK/Mnh_C1-like"/>
</dbReference>
<evidence type="ECO:0000256" key="9">
    <source>
        <dbReference type="ARBA" id="ARBA00031586"/>
    </source>
</evidence>
<accession>A0A7I6HJL4</accession>
<dbReference type="EMBL" id="KC887533">
    <property type="protein sequence ID" value="AGO28074.1"/>
    <property type="molecule type" value="Genomic_DNA"/>
</dbReference>
<evidence type="ECO:0000256" key="10">
    <source>
        <dbReference type="ARBA" id="ARBA00049551"/>
    </source>
</evidence>
<reference evidence="12" key="1">
    <citation type="submission" date="2013-04" db="EMBL/GenBank/DDBJ databases">
        <authorList>
            <person name="Gao J."/>
            <person name="Cai W.Z."/>
        </authorList>
    </citation>
    <scope>NUCLEOTIDE SEQUENCE</scope>
</reference>
<comment type="subcellular location">
    <subcellularLocation>
        <location evidence="1">Membrane</location>
        <topology evidence="1">Multi-pass membrane protein</topology>
    </subcellularLocation>
</comment>
<keyword evidence="4 11" id="KW-0812">Transmembrane</keyword>
<dbReference type="AlphaFoldDB" id="A0A7I6HJL4"/>
<sequence>MVYLSMLIIFSGALVFCSMRKHLLLTLLSIEFMSLGLYLIFYTFLMYYEFSIYYVLIFLTFIVCEGVAGLSILVTLIRVHGNDMINSLSLLSW</sequence>
<name>A0A7I6HJL4_9HEMI</name>
<organism evidence="12">
    <name type="scientific">Opistoplatys sp. HL-2013</name>
    <dbReference type="NCBI Taxonomy" id="1347747"/>
    <lineage>
        <taxon>Eukaryota</taxon>
        <taxon>Metazoa</taxon>
        <taxon>Ecdysozoa</taxon>
        <taxon>Arthropoda</taxon>
        <taxon>Hexapoda</taxon>
        <taxon>Insecta</taxon>
        <taxon>Pterygota</taxon>
        <taxon>Neoptera</taxon>
        <taxon>Paraneoptera</taxon>
        <taxon>Hemiptera</taxon>
        <taxon>Heteroptera</taxon>
        <taxon>Panheteroptera</taxon>
        <taxon>Cimicomorpha</taxon>
        <taxon>Reduviidae</taxon>
        <taxon>Tribelocephalinae</taxon>
        <taxon>Opistoplatys</taxon>
    </lineage>
</organism>
<feature type="transmembrane region" description="Helical" evidence="11">
    <location>
        <begin position="23"/>
        <end position="45"/>
    </location>
</feature>
<comment type="catalytic activity">
    <reaction evidence="10">
        <text>a ubiquinone + NADH + 5 H(+)(in) = a ubiquinol + NAD(+) + 4 H(+)(out)</text>
        <dbReference type="Rhea" id="RHEA:29091"/>
        <dbReference type="Rhea" id="RHEA-COMP:9565"/>
        <dbReference type="Rhea" id="RHEA-COMP:9566"/>
        <dbReference type="ChEBI" id="CHEBI:15378"/>
        <dbReference type="ChEBI" id="CHEBI:16389"/>
        <dbReference type="ChEBI" id="CHEBI:17976"/>
        <dbReference type="ChEBI" id="CHEBI:57540"/>
        <dbReference type="ChEBI" id="CHEBI:57945"/>
        <dbReference type="EC" id="7.1.1.2"/>
    </reaction>
</comment>
<keyword evidence="7" id="KW-0520">NAD</keyword>
<geneLocation type="mitochondrion" evidence="12"/>
<evidence type="ECO:0000256" key="6">
    <source>
        <dbReference type="ARBA" id="ARBA00022989"/>
    </source>
</evidence>
<gene>
    <name evidence="12" type="primary">ND4L</name>
</gene>
<evidence type="ECO:0000313" key="12">
    <source>
        <dbReference type="EMBL" id="AGO28074.1"/>
    </source>
</evidence>
<feature type="transmembrane region" description="Helical" evidence="11">
    <location>
        <begin position="51"/>
        <end position="77"/>
    </location>
</feature>
<keyword evidence="5" id="KW-1278">Translocase</keyword>
<evidence type="ECO:0000256" key="3">
    <source>
        <dbReference type="ARBA" id="ARBA00016612"/>
    </source>
</evidence>
<keyword evidence="8 11" id="KW-0472">Membrane</keyword>
<dbReference type="GO" id="GO:0008137">
    <property type="term" value="F:NADH dehydrogenase (ubiquinone) activity"/>
    <property type="evidence" value="ECO:0007669"/>
    <property type="project" value="UniProtKB-EC"/>
</dbReference>
<dbReference type="GO" id="GO:0016020">
    <property type="term" value="C:membrane"/>
    <property type="evidence" value="ECO:0007669"/>
    <property type="project" value="UniProtKB-SubCell"/>
</dbReference>
<evidence type="ECO:0000256" key="1">
    <source>
        <dbReference type="ARBA" id="ARBA00004141"/>
    </source>
</evidence>